<dbReference type="InterPro" id="IPR050639">
    <property type="entry name" value="SSR_resolvase"/>
</dbReference>
<dbReference type="InterPro" id="IPR036162">
    <property type="entry name" value="Resolvase-like_N_sf"/>
</dbReference>
<keyword evidence="1" id="KW-0238">DNA-binding</keyword>
<name>K1TL56_9ZZZZ</name>
<reference evidence="4" key="1">
    <citation type="journal article" date="2013" name="Environ. Microbiol.">
        <title>Microbiota from the distal guts of lean and obese adolescents exhibit partial functional redundancy besides clear differences in community structure.</title>
        <authorList>
            <person name="Ferrer M."/>
            <person name="Ruiz A."/>
            <person name="Lanza F."/>
            <person name="Haange S.B."/>
            <person name="Oberbach A."/>
            <person name="Till H."/>
            <person name="Bargiela R."/>
            <person name="Campoy C."/>
            <person name="Segura M.T."/>
            <person name="Richter M."/>
            <person name="von Bergen M."/>
            <person name="Seifert J."/>
            <person name="Suarez A."/>
        </authorList>
    </citation>
    <scope>NUCLEOTIDE SEQUENCE</scope>
</reference>
<protein>
    <submittedName>
        <fullName evidence="4">Resolvase</fullName>
    </submittedName>
</protein>
<dbReference type="PANTHER" id="PTHR30461:SF2">
    <property type="entry name" value="SERINE RECOMBINASE PINE-RELATED"/>
    <property type="match status" value="1"/>
</dbReference>
<evidence type="ECO:0000313" key="4">
    <source>
        <dbReference type="EMBL" id="EKC59986.1"/>
    </source>
</evidence>
<dbReference type="GO" id="GO:0000150">
    <property type="term" value="F:DNA strand exchange activity"/>
    <property type="evidence" value="ECO:0007669"/>
    <property type="project" value="InterPro"/>
</dbReference>
<keyword evidence="2" id="KW-0233">DNA recombination</keyword>
<dbReference type="PANTHER" id="PTHR30461">
    <property type="entry name" value="DNA-INVERTASE FROM LAMBDOID PROPHAGE"/>
    <property type="match status" value="1"/>
</dbReference>
<dbReference type="Pfam" id="PF00239">
    <property type="entry name" value="Resolvase"/>
    <property type="match status" value="1"/>
</dbReference>
<organism evidence="4">
    <name type="scientific">human gut metagenome</name>
    <dbReference type="NCBI Taxonomy" id="408170"/>
    <lineage>
        <taxon>unclassified sequences</taxon>
        <taxon>metagenomes</taxon>
        <taxon>organismal metagenomes</taxon>
    </lineage>
</organism>
<dbReference type="Gene3D" id="3.40.50.1390">
    <property type="entry name" value="Resolvase, N-terminal catalytic domain"/>
    <property type="match status" value="1"/>
</dbReference>
<accession>K1TL56</accession>
<gene>
    <name evidence="4" type="ORF">OBE_09198</name>
</gene>
<evidence type="ECO:0000256" key="1">
    <source>
        <dbReference type="ARBA" id="ARBA00023125"/>
    </source>
</evidence>
<dbReference type="AlphaFoldDB" id="K1TL56"/>
<dbReference type="PROSITE" id="PS51736">
    <property type="entry name" value="RECOMBINASES_3"/>
    <property type="match status" value="1"/>
</dbReference>
<evidence type="ECO:0000256" key="2">
    <source>
        <dbReference type="ARBA" id="ARBA00023172"/>
    </source>
</evidence>
<dbReference type="SMART" id="SM00857">
    <property type="entry name" value="Resolvase"/>
    <property type="match status" value="1"/>
</dbReference>
<dbReference type="InterPro" id="IPR006119">
    <property type="entry name" value="Resolv_N"/>
</dbReference>
<sequence length="242" mass="28343">MLLMDRRIYGYVRISTPKQNIDRQVRNIKKIYPDAIIIKEIYTGSTLDRPEWKRVIPKIPVGSLIVFDSVSRMARNADEGVADYFELFDRGIELEYLVEHYIDTAVYRENIKDKIALMGTDEDEIIKGINNYFRKIAEKQIRIAFEQAEKELDDLHQRTREGIETARLAGKQIGQLPGRKLNVKKAATAKEIIKLHSREYGGSLRDSEVQKLADISRNTLYKYKKELREELLHQDPEFREKK</sequence>
<dbReference type="EMBL" id="AJWZ01006367">
    <property type="protein sequence ID" value="EKC59986.1"/>
    <property type="molecule type" value="Genomic_DNA"/>
</dbReference>
<comment type="caution">
    <text evidence="4">The sequence shown here is derived from an EMBL/GenBank/DDBJ whole genome shotgun (WGS) entry which is preliminary data.</text>
</comment>
<proteinExistence type="predicted"/>
<feature type="domain" description="Resolvase/invertase-type recombinase catalytic" evidence="3">
    <location>
        <begin position="7"/>
        <end position="170"/>
    </location>
</feature>
<evidence type="ECO:0000259" key="3">
    <source>
        <dbReference type="PROSITE" id="PS51736"/>
    </source>
</evidence>
<dbReference type="SUPFAM" id="SSF53041">
    <property type="entry name" value="Resolvase-like"/>
    <property type="match status" value="1"/>
</dbReference>
<dbReference type="GO" id="GO:0003677">
    <property type="term" value="F:DNA binding"/>
    <property type="evidence" value="ECO:0007669"/>
    <property type="project" value="UniProtKB-KW"/>
</dbReference>